<dbReference type="InterPro" id="IPR043504">
    <property type="entry name" value="Peptidase_S1_PA_chymotrypsin"/>
</dbReference>
<dbReference type="FunFam" id="2.40.10.10:FF:000036">
    <property type="entry name" value="Trypsin beta"/>
    <property type="match status" value="1"/>
</dbReference>
<dbReference type="GO" id="GO:0005576">
    <property type="term" value="C:extracellular region"/>
    <property type="evidence" value="ECO:0007669"/>
    <property type="project" value="UniProtKB-SubCell"/>
</dbReference>
<dbReference type="GO" id="GO:0006508">
    <property type="term" value="P:proteolysis"/>
    <property type="evidence" value="ECO:0007669"/>
    <property type="project" value="UniProtKB-KW"/>
</dbReference>
<dbReference type="MEROPS" id="S01.438"/>
<keyword evidence="2" id="KW-0645">Protease</keyword>
<dbReference type="SUPFAM" id="SSF50494">
    <property type="entry name" value="Trypsin-like serine proteases"/>
    <property type="match status" value="1"/>
</dbReference>
<keyword evidence="3" id="KW-0378">Hydrolase</keyword>
<dbReference type="PRINTS" id="PR00722">
    <property type="entry name" value="CHYMOTRYPSIN"/>
</dbReference>
<dbReference type="CDD" id="cd00190">
    <property type="entry name" value="Tryp_SPc"/>
    <property type="match status" value="1"/>
</dbReference>
<protein>
    <submittedName>
        <fullName evidence="8">Chymotrypsin-1</fullName>
    </submittedName>
</protein>
<dbReference type="InterPro" id="IPR001254">
    <property type="entry name" value="Trypsin_dom"/>
</dbReference>
<dbReference type="SMART" id="SM00020">
    <property type="entry name" value="Tryp_SPc"/>
    <property type="match status" value="1"/>
</dbReference>
<dbReference type="STRING" id="610380.E2B750"/>
<dbReference type="Gene3D" id="2.40.10.10">
    <property type="entry name" value="Trypsin-like serine proteases"/>
    <property type="match status" value="1"/>
</dbReference>
<dbReference type="InterPro" id="IPR009003">
    <property type="entry name" value="Peptidase_S1_PA"/>
</dbReference>
<proteinExistence type="inferred from homology"/>
<keyword evidence="5" id="KW-1015">Disulfide bond</keyword>
<dbReference type="InterPro" id="IPR001314">
    <property type="entry name" value="Peptidase_S1A"/>
</dbReference>
<dbReference type="OMA" id="QCLENER"/>
<comment type="similarity">
    <text evidence="6">Belongs to the peptidase S1 family. CLIP subfamily.</text>
</comment>
<name>E2B750_HARSA</name>
<evidence type="ECO:0000256" key="2">
    <source>
        <dbReference type="ARBA" id="ARBA00022670"/>
    </source>
</evidence>
<dbReference type="OrthoDB" id="60866at2759"/>
<evidence type="ECO:0000313" key="8">
    <source>
        <dbReference type="EMBL" id="EFN88481.1"/>
    </source>
</evidence>
<dbReference type="Pfam" id="PF00089">
    <property type="entry name" value="Trypsin"/>
    <property type="match status" value="1"/>
</dbReference>
<keyword evidence="4" id="KW-0720">Serine protease</keyword>
<comment type="subcellular location">
    <subcellularLocation>
        <location evidence="1">Secreted</location>
        <location evidence="1">Extracellular space</location>
    </subcellularLocation>
</comment>
<evidence type="ECO:0000256" key="3">
    <source>
        <dbReference type="ARBA" id="ARBA00022801"/>
    </source>
</evidence>
<dbReference type="PANTHER" id="PTHR24256">
    <property type="entry name" value="TRYPTASE-RELATED"/>
    <property type="match status" value="1"/>
</dbReference>
<dbReference type="PROSITE" id="PS00135">
    <property type="entry name" value="TRYPSIN_SER"/>
    <property type="match status" value="1"/>
</dbReference>
<evidence type="ECO:0000256" key="5">
    <source>
        <dbReference type="ARBA" id="ARBA00023157"/>
    </source>
</evidence>
<evidence type="ECO:0000259" key="7">
    <source>
        <dbReference type="PROSITE" id="PS50240"/>
    </source>
</evidence>
<dbReference type="InParanoid" id="E2B750"/>
<dbReference type="EMBL" id="GL446109">
    <property type="protein sequence ID" value="EFN88481.1"/>
    <property type="molecule type" value="Genomic_DNA"/>
</dbReference>
<evidence type="ECO:0000256" key="1">
    <source>
        <dbReference type="ARBA" id="ARBA00004239"/>
    </source>
</evidence>
<dbReference type="InterPro" id="IPR051487">
    <property type="entry name" value="Ser/Thr_Proteases_Immune/Dev"/>
</dbReference>
<dbReference type="Proteomes" id="UP000008237">
    <property type="component" value="Unassembled WGS sequence"/>
</dbReference>
<evidence type="ECO:0000313" key="9">
    <source>
        <dbReference type="Proteomes" id="UP000008237"/>
    </source>
</evidence>
<accession>E2B750</accession>
<keyword evidence="9" id="KW-1185">Reference proteome</keyword>
<organism evidence="9">
    <name type="scientific">Harpegnathos saltator</name>
    <name type="common">Jerdon's jumping ant</name>
    <dbReference type="NCBI Taxonomy" id="610380"/>
    <lineage>
        <taxon>Eukaryota</taxon>
        <taxon>Metazoa</taxon>
        <taxon>Ecdysozoa</taxon>
        <taxon>Arthropoda</taxon>
        <taxon>Hexapoda</taxon>
        <taxon>Insecta</taxon>
        <taxon>Pterygota</taxon>
        <taxon>Neoptera</taxon>
        <taxon>Endopterygota</taxon>
        <taxon>Hymenoptera</taxon>
        <taxon>Apocrita</taxon>
        <taxon>Aculeata</taxon>
        <taxon>Formicoidea</taxon>
        <taxon>Formicidae</taxon>
        <taxon>Ponerinae</taxon>
        <taxon>Ponerini</taxon>
        <taxon>Harpegnathos</taxon>
    </lineage>
</organism>
<evidence type="ECO:0000256" key="4">
    <source>
        <dbReference type="ARBA" id="ARBA00022825"/>
    </source>
</evidence>
<evidence type="ECO:0000256" key="6">
    <source>
        <dbReference type="ARBA" id="ARBA00024195"/>
    </source>
</evidence>
<reference evidence="8 9" key="1">
    <citation type="journal article" date="2010" name="Science">
        <title>Genomic comparison of the ants Camponotus floridanus and Harpegnathos saltator.</title>
        <authorList>
            <person name="Bonasio R."/>
            <person name="Zhang G."/>
            <person name="Ye C."/>
            <person name="Mutti N.S."/>
            <person name="Fang X."/>
            <person name="Qin N."/>
            <person name="Donahue G."/>
            <person name="Yang P."/>
            <person name="Li Q."/>
            <person name="Li C."/>
            <person name="Zhang P."/>
            <person name="Huang Z."/>
            <person name="Berger S.L."/>
            <person name="Reinberg D."/>
            <person name="Wang J."/>
            <person name="Liebig J."/>
        </authorList>
    </citation>
    <scope>NUCLEOTIDE SEQUENCE [LARGE SCALE GENOMIC DNA]</scope>
    <source>
        <strain evidence="8 9">R22 G/1</strain>
    </source>
</reference>
<dbReference type="AlphaFoldDB" id="E2B750"/>
<dbReference type="GO" id="GO:0004252">
    <property type="term" value="F:serine-type endopeptidase activity"/>
    <property type="evidence" value="ECO:0007669"/>
    <property type="project" value="InterPro"/>
</dbReference>
<feature type="domain" description="Peptidase S1" evidence="7">
    <location>
        <begin position="1"/>
        <end position="139"/>
    </location>
</feature>
<dbReference type="PROSITE" id="PS50240">
    <property type="entry name" value="TRYPSIN_DOM"/>
    <property type="match status" value="1"/>
</dbReference>
<gene>
    <name evidence="8" type="ORF">EAI_02553</name>
</gene>
<dbReference type="InterPro" id="IPR033116">
    <property type="entry name" value="TRYPSIN_SER"/>
</dbReference>
<sequence length="140" mass="15243">MPLLINDIGLIHLKEPIKFNDKVQKIYLTATNIDNGPCKLTGWGSACLGGDVSNDLKETDLEIYPLSLCEKKNIKVQKTHICTLTKEGEGVCHGDSGGPLVINDVQVGIASFGRPCALGCPDVFTRVSSFLSWINKNKKK</sequence>
<dbReference type="FunCoup" id="E2B750">
    <property type="interactions" value="16"/>
</dbReference>